<evidence type="ECO:0000256" key="1">
    <source>
        <dbReference type="SAM" id="MobiDB-lite"/>
    </source>
</evidence>
<feature type="compositionally biased region" description="Polar residues" evidence="1">
    <location>
        <begin position="48"/>
        <end position="58"/>
    </location>
</feature>
<dbReference type="InterPro" id="IPR008507">
    <property type="entry name" value="DUF789"/>
</dbReference>
<protein>
    <submittedName>
        <fullName evidence="2">Uncharacterized protein</fullName>
    </submittedName>
</protein>
<reference evidence="2" key="1">
    <citation type="submission" date="2022-08" db="EMBL/GenBank/DDBJ databases">
        <authorList>
            <person name="Gutierrez-Valencia J."/>
        </authorList>
    </citation>
    <scope>NUCLEOTIDE SEQUENCE</scope>
</reference>
<evidence type="ECO:0000313" key="3">
    <source>
        <dbReference type="Proteomes" id="UP001154282"/>
    </source>
</evidence>
<feature type="compositionally biased region" description="Basic residues" evidence="1">
    <location>
        <begin position="241"/>
        <end position="253"/>
    </location>
</feature>
<dbReference type="EMBL" id="CAMGYJ010000002">
    <property type="protein sequence ID" value="CAI0380479.1"/>
    <property type="molecule type" value="Genomic_DNA"/>
</dbReference>
<name>A0AAV0H6A0_9ROSI</name>
<keyword evidence="3" id="KW-1185">Reference proteome</keyword>
<accession>A0AAV0H6A0</accession>
<dbReference type="PANTHER" id="PTHR32010:SF18">
    <property type="entry name" value="DUF789 FAMILY PROTEIN"/>
    <property type="match status" value="1"/>
</dbReference>
<organism evidence="2 3">
    <name type="scientific">Linum tenue</name>
    <dbReference type="NCBI Taxonomy" id="586396"/>
    <lineage>
        <taxon>Eukaryota</taxon>
        <taxon>Viridiplantae</taxon>
        <taxon>Streptophyta</taxon>
        <taxon>Embryophyta</taxon>
        <taxon>Tracheophyta</taxon>
        <taxon>Spermatophyta</taxon>
        <taxon>Magnoliopsida</taxon>
        <taxon>eudicotyledons</taxon>
        <taxon>Gunneridae</taxon>
        <taxon>Pentapetalae</taxon>
        <taxon>rosids</taxon>
        <taxon>fabids</taxon>
        <taxon>Malpighiales</taxon>
        <taxon>Linaceae</taxon>
        <taxon>Linum</taxon>
    </lineage>
</organism>
<evidence type="ECO:0000313" key="2">
    <source>
        <dbReference type="EMBL" id="CAI0380479.1"/>
    </source>
</evidence>
<feature type="compositionally biased region" description="Basic and acidic residues" evidence="1">
    <location>
        <begin position="447"/>
        <end position="465"/>
    </location>
</feature>
<dbReference type="Pfam" id="PF05623">
    <property type="entry name" value="DUF789"/>
    <property type="match status" value="1"/>
</dbReference>
<gene>
    <name evidence="2" type="ORF">LITE_LOCUS2692</name>
</gene>
<proteinExistence type="predicted"/>
<sequence length="815" mass="91456">MDFLYLVSTPSVNVFAAATTTQSITSSTAKITVFGAARVQHEVRNQDASEVNGSSGLIQQGCKEMSPPGNKVGRKSLKRKTRRKVKQNLQSRHVSSSHDTSVGSSVLEVQLEEPCGSLAAQTPLSECSINSKTEGAGVMINPVGFHKPQKKRRGHVVVALPSSAAKKGVSTTTTTGTTATTSSRQQIAKENSYSVWQKVQRNELEVRESDAVKIGHARKEGAFVKRNHVEVSKVNTPSRAKDRRQPKHNAPKKLKRRILHLKRDTCSKCRGFRASSPHKFGLNGKNMVKCVPRLSYKNDFPECGFQSLILEYVDPKPADHDLHVAKNDASELAKTSHDPEHSMTENFTESRDASLLELCNSLNQNVLQVQEHPVSTPQALPNNNVYHITKEVETTYFNKQSHGSSGSILQKWIPVGVREPEFTMSDELEKTKVATNSPDQVSEDDDISNRDESDKKMDSSYDSRSEQVNQGVASTCLVISPRLQELTTSEVVGLEGILKAVHDTLEMQLASEAIEVATGCPIAEFERLLHSSSPRCQSRSLNQVCQTPLGRNETPNISLQSLWKWYKRHGICGLEVRAEDHRNSNRFGIDQLSFRAYFVPFLSAVQLFRKSEGKADTQTNDSVQFVPKTSTGHKAELLFEYFESERPQIRQPLYEKIHELARGDDHSGRKMFGDPSTLVSMNLPELHKKSWYSVAWYPIYKIPDGTLRAAFLTYHSFGHLVERRPKFGSRTMVCPVVGLQSYNAQEECWFQPRHHAMDCQATEEGMLEPSQVLKERLRTLQETASCMARASVNKGDEKFVKNWHPDYEFFLSRQL</sequence>
<dbReference type="PANTHER" id="PTHR32010">
    <property type="entry name" value="PHOTOSYSTEM II STABILITY/ASSEMBLY FACTOR HCF136, CHLOROPLASTIC"/>
    <property type="match status" value="1"/>
</dbReference>
<feature type="region of interest" description="Disordered" evidence="1">
    <location>
        <begin position="428"/>
        <end position="468"/>
    </location>
</feature>
<feature type="region of interest" description="Disordered" evidence="1">
    <location>
        <begin position="233"/>
        <end position="253"/>
    </location>
</feature>
<feature type="region of interest" description="Disordered" evidence="1">
    <location>
        <begin position="46"/>
        <end position="103"/>
    </location>
</feature>
<feature type="compositionally biased region" description="Basic residues" evidence="1">
    <location>
        <begin position="72"/>
        <end position="86"/>
    </location>
</feature>
<dbReference type="AlphaFoldDB" id="A0AAV0H6A0"/>
<comment type="caution">
    <text evidence="2">The sequence shown here is derived from an EMBL/GenBank/DDBJ whole genome shotgun (WGS) entry which is preliminary data.</text>
</comment>
<dbReference type="Proteomes" id="UP001154282">
    <property type="component" value="Unassembled WGS sequence"/>
</dbReference>